<evidence type="ECO:0000313" key="9">
    <source>
        <dbReference type="EMBL" id="ORY34238.1"/>
    </source>
</evidence>
<feature type="transmembrane region" description="Helical" evidence="7">
    <location>
        <begin position="171"/>
        <end position="192"/>
    </location>
</feature>
<evidence type="ECO:0000259" key="8">
    <source>
        <dbReference type="PROSITE" id="PS50850"/>
    </source>
</evidence>
<dbReference type="InterPro" id="IPR036259">
    <property type="entry name" value="MFS_trans_sf"/>
</dbReference>
<feature type="domain" description="Major facilitator superfamily (MFS) profile" evidence="8">
    <location>
        <begin position="77"/>
        <end position="510"/>
    </location>
</feature>
<dbReference type="SUPFAM" id="SSF103473">
    <property type="entry name" value="MFS general substrate transporter"/>
    <property type="match status" value="1"/>
</dbReference>
<feature type="transmembrane region" description="Helical" evidence="7">
    <location>
        <begin position="246"/>
        <end position="268"/>
    </location>
</feature>
<dbReference type="PROSITE" id="PS50850">
    <property type="entry name" value="MFS"/>
    <property type="match status" value="1"/>
</dbReference>
<reference evidence="9 10" key="1">
    <citation type="submission" date="2016-07" db="EMBL/GenBank/DDBJ databases">
        <title>Pervasive Adenine N6-methylation of Active Genes in Fungi.</title>
        <authorList>
            <consortium name="DOE Joint Genome Institute"/>
            <person name="Mondo S.J."/>
            <person name="Dannebaum R.O."/>
            <person name="Kuo R.C."/>
            <person name="Labutti K."/>
            <person name="Haridas S."/>
            <person name="Kuo A."/>
            <person name="Salamov A."/>
            <person name="Ahrendt S.R."/>
            <person name="Lipzen A."/>
            <person name="Sullivan W."/>
            <person name="Andreopoulos W.B."/>
            <person name="Clum A."/>
            <person name="Lindquist E."/>
            <person name="Daum C."/>
            <person name="Ramamoorthy G.K."/>
            <person name="Gryganskyi A."/>
            <person name="Culley D."/>
            <person name="Magnuson J.K."/>
            <person name="James T.Y."/>
            <person name="O'Malley M.A."/>
            <person name="Stajich J.E."/>
            <person name="Spatafora J.W."/>
            <person name="Visel A."/>
            <person name="Grigoriev I.V."/>
        </authorList>
    </citation>
    <scope>NUCLEOTIDE SEQUENCE [LARGE SCALE GENOMIC DNA]</scope>
    <source>
        <strain evidence="9 10">68-887.2</strain>
    </source>
</reference>
<dbReference type="OrthoDB" id="419616at2759"/>
<feature type="transmembrane region" description="Helical" evidence="7">
    <location>
        <begin position="444"/>
        <end position="470"/>
    </location>
</feature>
<dbReference type="PANTHER" id="PTHR23504:SF15">
    <property type="entry name" value="MAJOR FACILITATOR SUPERFAMILY (MFS) PROFILE DOMAIN-CONTAINING PROTEIN"/>
    <property type="match status" value="1"/>
</dbReference>
<feature type="transmembrane region" description="Helical" evidence="7">
    <location>
        <begin position="379"/>
        <end position="401"/>
    </location>
</feature>
<dbReference type="InterPro" id="IPR011701">
    <property type="entry name" value="MFS"/>
</dbReference>
<evidence type="ECO:0000313" key="10">
    <source>
        <dbReference type="Proteomes" id="UP000193986"/>
    </source>
</evidence>
<evidence type="ECO:0000256" key="1">
    <source>
        <dbReference type="ARBA" id="ARBA00004141"/>
    </source>
</evidence>
<keyword evidence="10" id="KW-1185">Reference proteome</keyword>
<proteinExistence type="predicted"/>
<keyword evidence="4 7" id="KW-1133">Transmembrane helix</keyword>
<feature type="transmembrane region" description="Helical" evidence="7">
    <location>
        <begin position="204"/>
        <end position="226"/>
    </location>
</feature>
<feature type="region of interest" description="Disordered" evidence="6">
    <location>
        <begin position="1"/>
        <end position="71"/>
    </location>
</feature>
<organism evidence="9 10">
    <name type="scientific">Naematelia encephala</name>
    <dbReference type="NCBI Taxonomy" id="71784"/>
    <lineage>
        <taxon>Eukaryota</taxon>
        <taxon>Fungi</taxon>
        <taxon>Dikarya</taxon>
        <taxon>Basidiomycota</taxon>
        <taxon>Agaricomycotina</taxon>
        <taxon>Tremellomycetes</taxon>
        <taxon>Tremellales</taxon>
        <taxon>Naemateliaceae</taxon>
        <taxon>Naematelia</taxon>
    </lineage>
</organism>
<feature type="transmembrane region" description="Helical" evidence="7">
    <location>
        <begin position="345"/>
        <end position="367"/>
    </location>
</feature>
<dbReference type="Proteomes" id="UP000193986">
    <property type="component" value="Unassembled WGS sequence"/>
</dbReference>
<accession>A0A1Y2BHH6</accession>
<dbReference type="Gene3D" id="1.20.1250.20">
    <property type="entry name" value="MFS general substrate transporter like domains"/>
    <property type="match status" value="1"/>
</dbReference>
<feature type="transmembrane region" description="Helical" evidence="7">
    <location>
        <begin position="482"/>
        <end position="503"/>
    </location>
</feature>
<gene>
    <name evidence="9" type="ORF">BCR39DRAFT_556633</name>
</gene>
<dbReference type="GO" id="GO:0016020">
    <property type="term" value="C:membrane"/>
    <property type="evidence" value="ECO:0007669"/>
    <property type="project" value="UniProtKB-SubCell"/>
</dbReference>
<dbReference type="EMBL" id="MCFC01000003">
    <property type="protein sequence ID" value="ORY34238.1"/>
    <property type="molecule type" value="Genomic_DNA"/>
</dbReference>
<dbReference type="Pfam" id="PF07690">
    <property type="entry name" value="MFS_1"/>
    <property type="match status" value="1"/>
</dbReference>
<sequence>MSSRRSSITRYDTLPGSSLHQRVSSPLPAETGPSPTWTGAYTPLPTSPRIQPIVPSRQHEPPGPSARPETTPLPYAKLFPLVISRMSEGLIYAVIFPYINEMVRSFGVADNKVGVWSAAAESALMVTEACCAPLYAPIADRLGRRPIILVLIFLFGVCAIAFGFVKDVWSAVIVRACIGLLAGCGVLSRTMLAELCDKSNRVQGFAVFSPALTVGVTIAPLIGGFLSEPVPRILPPSFTLFVRYPYLLPAMVSGSSGIFASVLGSFLLPETMPATLRRRPSRGEDGLEKHRQSGLRQLVSYAPFQDVIILYSLNNGVMFSWEAVYPLFAFTPKHLGGLGMSPQEIGLVLALGAFLSIFMTIFIFPLLHRSIPENQYLRLCLSAYPVAVVFFPILWGINYAAEGRLPLLGWTILVVQMVFRRFGDFAATMLDSIVMDAIPGPEHLAMANSLTFSTAAIGRALGPFIISWIFSVSTTFASPYSLGRQIVWIIMALLSLPSIWLAFRLQDTSEGDSKESEETHELMRVREETSASVNDLSIPAL</sequence>
<evidence type="ECO:0000256" key="7">
    <source>
        <dbReference type="SAM" id="Phobius"/>
    </source>
</evidence>
<evidence type="ECO:0000256" key="4">
    <source>
        <dbReference type="ARBA" id="ARBA00022989"/>
    </source>
</evidence>
<evidence type="ECO:0000256" key="2">
    <source>
        <dbReference type="ARBA" id="ARBA00022448"/>
    </source>
</evidence>
<dbReference type="AlphaFoldDB" id="A0A1Y2BHH6"/>
<keyword evidence="3 7" id="KW-0812">Transmembrane</keyword>
<keyword evidence="5 7" id="KW-0472">Membrane</keyword>
<name>A0A1Y2BHH6_9TREE</name>
<feature type="compositionally biased region" description="Polar residues" evidence="6">
    <location>
        <begin position="1"/>
        <end position="24"/>
    </location>
</feature>
<dbReference type="InterPro" id="IPR020846">
    <property type="entry name" value="MFS_dom"/>
</dbReference>
<dbReference type="PANTHER" id="PTHR23504">
    <property type="entry name" value="MAJOR FACILITATOR SUPERFAMILY DOMAIN-CONTAINING PROTEIN 10"/>
    <property type="match status" value="1"/>
</dbReference>
<evidence type="ECO:0000256" key="6">
    <source>
        <dbReference type="SAM" id="MobiDB-lite"/>
    </source>
</evidence>
<evidence type="ECO:0000256" key="3">
    <source>
        <dbReference type="ARBA" id="ARBA00022692"/>
    </source>
</evidence>
<protein>
    <submittedName>
        <fullName evidence="9">Major facilitator superfamily domain-containing protein</fullName>
    </submittedName>
</protein>
<comment type="caution">
    <text evidence="9">The sequence shown here is derived from an EMBL/GenBank/DDBJ whole genome shotgun (WGS) entry which is preliminary data.</text>
</comment>
<feature type="transmembrane region" description="Helical" evidence="7">
    <location>
        <begin position="298"/>
        <end position="325"/>
    </location>
</feature>
<comment type="subcellular location">
    <subcellularLocation>
        <location evidence="1">Membrane</location>
        <topology evidence="1">Multi-pass membrane protein</topology>
    </subcellularLocation>
</comment>
<dbReference type="GO" id="GO:0022857">
    <property type="term" value="F:transmembrane transporter activity"/>
    <property type="evidence" value="ECO:0007669"/>
    <property type="project" value="InterPro"/>
</dbReference>
<feature type="transmembrane region" description="Helical" evidence="7">
    <location>
        <begin position="147"/>
        <end position="165"/>
    </location>
</feature>
<dbReference type="InParanoid" id="A0A1Y2BHH6"/>
<evidence type="ECO:0000256" key="5">
    <source>
        <dbReference type="ARBA" id="ARBA00023136"/>
    </source>
</evidence>
<keyword evidence="2" id="KW-0813">Transport</keyword>